<comment type="subcellular location">
    <subcellularLocation>
        <location evidence="1 7">Cell membrane</location>
        <topology evidence="1 7">Multi-pass membrane protein</topology>
    </subcellularLocation>
</comment>
<dbReference type="InterPro" id="IPR035906">
    <property type="entry name" value="MetI-like_sf"/>
</dbReference>
<dbReference type="SUPFAM" id="SSF161098">
    <property type="entry name" value="MetI-like"/>
    <property type="match status" value="1"/>
</dbReference>
<keyword evidence="3" id="KW-1003">Cell membrane</keyword>
<proteinExistence type="inferred from homology"/>
<evidence type="ECO:0000256" key="4">
    <source>
        <dbReference type="ARBA" id="ARBA00022692"/>
    </source>
</evidence>
<dbReference type="AlphaFoldDB" id="A0A2P8CW32"/>
<protein>
    <submittedName>
        <fullName evidence="9">Peptide/nickel transport system permease protein</fullName>
    </submittedName>
</protein>
<evidence type="ECO:0000256" key="5">
    <source>
        <dbReference type="ARBA" id="ARBA00022989"/>
    </source>
</evidence>
<keyword evidence="5 7" id="KW-1133">Transmembrane helix</keyword>
<dbReference type="Pfam" id="PF19300">
    <property type="entry name" value="BPD_transp_1_N"/>
    <property type="match status" value="1"/>
</dbReference>
<feature type="transmembrane region" description="Helical" evidence="7">
    <location>
        <begin position="238"/>
        <end position="261"/>
    </location>
</feature>
<feature type="transmembrane region" description="Helical" evidence="7">
    <location>
        <begin position="134"/>
        <end position="155"/>
    </location>
</feature>
<dbReference type="InterPro" id="IPR000515">
    <property type="entry name" value="MetI-like"/>
</dbReference>
<organism evidence="9 10">
    <name type="scientific">Murinocardiopsis flavida</name>
    <dbReference type="NCBI Taxonomy" id="645275"/>
    <lineage>
        <taxon>Bacteria</taxon>
        <taxon>Bacillati</taxon>
        <taxon>Actinomycetota</taxon>
        <taxon>Actinomycetes</taxon>
        <taxon>Streptosporangiales</taxon>
        <taxon>Nocardiopsidaceae</taxon>
        <taxon>Murinocardiopsis</taxon>
    </lineage>
</organism>
<dbReference type="CDD" id="cd06261">
    <property type="entry name" value="TM_PBP2"/>
    <property type="match status" value="1"/>
</dbReference>
<dbReference type="Gene3D" id="1.10.3720.10">
    <property type="entry name" value="MetI-like"/>
    <property type="match status" value="1"/>
</dbReference>
<dbReference type="InterPro" id="IPR045621">
    <property type="entry name" value="BPD_transp_1_N"/>
</dbReference>
<feature type="transmembrane region" description="Helical" evidence="7">
    <location>
        <begin position="99"/>
        <end position="122"/>
    </location>
</feature>
<dbReference type="GO" id="GO:0055085">
    <property type="term" value="P:transmembrane transport"/>
    <property type="evidence" value="ECO:0007669"/>
    <property type="project" value="InterPro"/>
</dbReference>
<evidence type="ECO:0000256" key="7">
    <source>
        <dbReference type="RuleBase" id="RU363032"/>
    </source>
</evidence>
<comment type="caution">
    <text evidence="9">The sequence shown here is derived from an EMBL/GenBank/DDBJ whole genome shotgun (WGS) entry which is preliminary data.</text>
</comment>
<evidence type="ECO:0000256" key="6">
    <source>
        <dbReference type="ARBA" id="ARBA00023136"/>
    </source>
</evidence>
<feature type="transmembrane region" description="Helical" evidence="7">
    <location>
        <begin position="175"/>
        <end position="197"/>
    </location>
</feature>
<accession>A0A2P8CW32</accession>
<dbReference type="Proteomes" id="UP000240542">
    <property type="component" value="Unassembled WGS sequence"/>
</dbReference>
<feature type="transmembrane region" description="Helical" evidence="7">
    <location>
        <begin position="281"/>
        <end position="307"/>
    </location>
</feature>
<sequence>MIRLIINRLFFGLVTLFAVSLIVFLATQALPGDAASAILGRDATPERLTALREQLNLGDPVAVQYGKWLLAALTLDFGTSFASGYPVAEYLAPRLSNSLWLMAFAAIIGTPLALALGSFSAMRRDRGVDHATSMVTLVLASLPEFVVGIVLILIFSTGWLSLFPPIFAGGSGAVWQYPGQLVLPVLTLVIAVSPPIIRMMRASMIEVLESEYVQQARLKGLPEKTVIRRHAAPNAIGPVAQVIALQLAWLAGGVVAIEYLFRFPGIGLALMDAIDARDIPLIQAVVLLIAGVYIVVNLLADIVGLAANPKVRVSAK</sequence>
<dbReference type="EMBL" id="PYGA01000027">
    <property type="protein sequence ID" value="PSK89156.1"/>
    <property type="molecule type" value="Genomic_DNA"/>
</dbReference>
<dbReference type="OrthoDB" id="9778910at2"/>
<dbReference type="PROSITE" id="PS50928">
    <property type="entry name" value="ABC_TM1"/>
    <property type="match status" value="1"/>
</dbReference>
<keyword evidence="10" id="KW-1185">Reference proteome</keyword>
<evidence type="ECO:0000256" key="3">
    <source>
        <dbReference type="ARBA" id="ARBA00022475"/>
    </source>
</evidence>
<feature type="domain" description="ABC transmembrane type-1" evidence="8">
    <location>
        <begin position="95"/>
        <end position="300"/>
    </location>
</feature>
<evidence type="ECO:0000256" key="1">
    <source>
        <dbReference type="ARBA" id="ARBA00004651"/>
    </source>
</evidence>
<keyword evidence="6 7" id="KW-0472">Membrane</keyword>
<reference evidence="9 10" key="1">
    <citation type="submission" date="2018-03" db="EMBL/GenBank/DDBJ databases">
        <title>Genomic Encyclopedia of Archaeal and Bacterial Type Strains, Phase II (KMG-II): from individual species to whole genera.</title>
        <authorList>
            <person name="Goeker M."/>
        </authorList>
    </citation>
    <scope>NUCLEOTIDE SEQUENCE [LARGE SCALE GENOMIC DNA]</scope>
    <source>
        <strain evidence="9 10">DSM 45312</strain>
    </source>
</reference>
<dbReference type="PANTHER" id="PTHR43163:SF6">
    <property type="entry name" value="DIPEPTIDE TRANSPORT SYSTEM PERMEASE PROTEIN DPPB-RELATED"/>
    <property type="match status" value="1"/>
</dbReference>
<comment type="similarity">
    <text evidence="7">Belongs to the binding-protein-dependent transport system permease family.</text>
</comment>
<dbReference type="Pfam" id="PF00528">
    <property type="entry name" value="BPD_transp_1"/>
    <property type="match status" value="1"/>
</dbReference>
<dbReference type="GO" id="GO:0005886">
    <property type="term" value="C:plasma membrane"/>
    <property type="evidence" value="ECO:0007669"/>
    <property type="project" value="UniProtKB-SubCell"/>
</dbReference>
<keyword evidence="2 7" id="KW-0813">Transport</keyword>
<evidence type="ECO:0000313" key="10">
    <source>
        <dbReference type="Proteomes" id="UP000240542"/>
    </source>
</evidence>
<dbReference type="PANTHER" id="PTHR43163">
    <property type="entry name" value="DIPEPTIDE TRANSPORT SYSTEM PERMEASE PROTEIN DPPB-RELATED"/>
    <property type="match status" value="1"/>
</dbReference>
<evidence type="ECO:0000313" key="9">
    <source>
        <dbReference type="EMBL" id="PSK89156.1"/>
    </source>
</evidence>
<evidence type="ECO:0000259" key="8">
    <source>
        <dbReference type="PROSITE" id="PS50928"/>
    </source>
</evidence>
<keyword evidence="4 7" id="KW-0812">Transmembrane</keyword>
<gene>
    <name evidence="9" type="ORF">CLV63_12729</name>
</gene>
<name>A0A2P8CW32_9ACTN</name>
<dbReference type="RefSeq" id="WP_106586253.1">
    <property type="nucleotide sequence ID" value="NZ_PYGA01000027.1"/>
</dbReference>
<evidence type="ECO:0000256" key="2">
    <source>
        <dbReference type="ARBA" id="ARBA00022448"/>
    </source>
</evidence>